<dbReference type="Proteomes" id="UP000186817">
    <property type="component" value="Unassembled WGS sequence"/>
</dbReference>
<dbReference type="EMBL" id="LSRX01000818">
    <property type="protein sequence ID" value="OLP88367.1"/>
    <property type="molecule type" value="Genomic_DNA"/>
</dbReference>
<protein>
    <submittedName>
        <fullName evidence="1">Uncharacterized protein</fullName>
    </submittedName>
</protein>
<gene>
    <name evidence="1" type="ORF">AK812_SmicGene30309</name>
</gene>
<evidence type="ECO:0000313" key="2">
    <source>
        <dbReference type="Proteomes" id="UP000186817"/>
    </source>
</evidence>
<reference evidence="1 2" key="1">
    <citation type="submission" date="2016-02" db="EMBL/GenBank/DDBJ databases">
        <title>Genome analysis of coral dinoflagellate symbionts highlights evolutionary adaptations to a symbiotic lifestyle.</title>
        <authorList>
            <person name="Aranda M."/>
            <person name="Li Y."/>
            <person name="Liew Y.J."/>
            <person name="Baumgarten S."/>
            <person name="Simakov O."/>
            <person name="Wilson M."/>
            <person name="Piel J."/>
            <person name="Ashoor H."/>
            <person name="Bougouffa S."/>
            <person name="Bajic V.B."/>
            <person name="Ryu T."/>
            <person name="Ravasi T."/>
            <person name="Bayer T."/>
            <person name="Micklem G."/>
            <person name="Kim H."/>
            <person name="Bhak J."/>
            <person name="Lajeunesse T.C."/>
            <person name="Voolstra C.R."/>
        </authorList>
    </citation>
    <scope>NUCLEOTIDE SEQUENCE [LARGE SCALE GENOMIC DNA]</scope>
    <source>
        <strain evidence="1 2">CCMP2467</strain>
    </source>
</reference>
<proteinExistence type="predicted"/>
<comment type="caution">
    <text evidence="1">The sequence shown here is derived from an EMBL/GenBank/DDBJ whole genome shotgun (WGS) entry which is preliminary data.</text>
</comment>
<keyword evidence="2" id="KW-1185">Reference proteome</keyword>
<name>A0A1Q9CZM7_SYMMI</name>
<organism evidence="1 2">
    <name type="scientific">Symbiodinium microadriaticum</name>
    <name type="common">Dinoflagellate</name>
    <name type="synonym">Zooxanthella microadriatica</name>
    <dbReference type="NCBI Taxonomy" id="2951"/>
    <lineage>
        <taxon>Eukaryota</taxon>
        <taxon>Sar</taxon>
        <taxon>Alveolata</taxon>
        <taxon>Dinophyceae</taxon>
        <taxon>Suessiales</taxon>
        <taxon>Symbiodiniaceae</taxon>
        <taxon>Symbiodinium</taxon>
    </lineage>
</organism>
<sequence length="295" mass="32971">MIPLTYLYTTSRHRPTFRIAARLVQKGSKTKKLPRGRFPSAETSRTPCIRFLLNPMARVHETEELKRTATLVVDQAREAAVEKVTCPICFEALSDYPDQETGSSVSPLTRVRVDGFQNWEQGPLDVKKISCAVSALLPVDECDARRFVLMELGLSEDHPDNTEIKQKEVVDYLLPSMRRQLRRLIGEAPKRNAPALCRNSDEGELKQWFQFPGLFSESSVVLLFWDTRNTGFLDHATLLLAVTTAFHTALAKSADPSTKLAVANAFFAEIGLRECEAASLEAPSLGRSLHDPLTN</sequence>
<evidence type="ECO:0000313" key="1">
    <source>
        <dbReference type="EMBL" id="OLP88367.1"/>
    </source>
</evidence>
<dbReference type="AlphaFoldDB" id="A0A1Q9CZM7"/>
<dbReference type="OrthoDB" id="418738at2759"/>
<accession>A0A1Q9CZM7</accession>